<feature type="compositionally biased region" description="Polar residues" evidence="1">
    <location>
        <begin position="70"/>
        <end position="82"/>
    </location>
</feature>
<protein>
    <recommendedName>
        <fullName evidence="4">Extracellular mutant protein 11 C-terminal domain-containing protein</fullName>
    </recommendedName>
</protein>
<organism evidence="2 3">
    <name type="scientific">Pyrrhoderma noxium</name>
    <dbReference type="NCBI Taxonomy" id="2282107"/>
    <lineage>
        <taxon>Eukaryota</taxon>
        <taxon>Fungi</taxon>
        <taxon>Dikarya</taxon>
        <taxon>Basidiomycota</taxon>
        <taxon>Agaricomycotina</taxon>
        <taxon>Agaricomycetes</taxon>
        <taxon>Hymenochaetales</taxon>
        <taxon>Hymenochaetaceae</taxon>
        <taxon>Pyrrhoderma</taxon>
    </lineage>
</organism>
<evidence type="ECO:0000313" key="2">
    <source>
        <dbReference type="EMBL" id="PAV16060.1"/>
    </source>
</evidence>
<dbReference type="Proteomes" id="UP000217199">
    <property type="component" value="Unassembled WGS sequence"/>
</dbReference>
<dbReference type="OrthoDB" id="3261714at2759"/>
<feature type="compositionally biased region" description="Polar residues" evidence="1">
    <location>
        <begin position="1"/>
        <end position="46"/>
    </location>
</feature>
<evidence type="ECO:0000256" key="1">
    <source>
        <dbReference type="SAM" id="MobiDB-lite"/>
    </source>
</evidence>
<feature type="compositionally biased region" description="Low complexity" evidence="1">
    <location>
        <begin position="199"/>
        <end position="210"/>
    </location>
</feature>
<gene>
    <name evidence="2" type="ORF">PNOK_0768000</name>
</gene>
<feature type="region of interest" description="Disordered" evidence="1">
    <location>
        <begin position="166"/>
        <end position="212"/>
    </location>
</feature>
<dbReference type="EMBL" id="NBII01000008">
    <property type="protein sequence ID" value="PAV16060.1"/>
    <property type="molecule type" value="Genomic_DNA"/>
</dbReference>
<sequence>MSARTRFNPSGKQQSDEGTLTENSTSVKAGQLAGSGTLQDASNSPKPSRRNVDEGTSLHQKNNERKENEISTAPQKNTTTNLMGIDKPLNIGSLVRPKSKKNDTVNSISQNRRPRNSAIERYKENDTSALVRSPGIFPMSPSHRSESSVPSFSPFVLPNSHMILENIPSSPNSYQEPSVHKSSLSTPSSKQKPTRIPVPSTSLNSTSTPNDQLSMSTYTHNFPEMLDPTKREVFPMKQRQGTSTDLSHLREPMSPSLSAQQRYAEEQHNYDILVPLNDNEVSRTSAYDDQHDYRLRRTTKRIHSDEVNEEAMDYIRDEKRAKISGNARQIMAERESESYYENQLQEPIRNLTPVQHFQNTNHIFDSSHLQHTRIQTPPVHLGHSTTPLMPSAPISEESQLIYRLFGVDLEKYLSEHIEQYEAAKTRWRGCTTEEWREGANEITEKFHKLIDFVKEHMTTKLSLFAKLHERVASHKVILGERESLLKDIREKLVKDSGNVLGGALGKGST</sequence>
<comment type="caution">
    <text evidence="2">The sequence shown here is derived from an EMBL/GenBank/DDBJ whole genome shotgun (WGS) entry which is preliminary data.</text>
</comment>
<accession>A0A286U920</accession>
<name>A0A286U920_9AGAM</name>
<dbReference type="AlphaFoldDB" id="A0A286U920"/>
<evidence type="ECO:0000313" key="3">
    <source>
        <dbReference type="Proteomes" id="UP000217199"/>
    </source>
</evidence>
<reference evidence="2 3" key="1">
    <citation type="journal article" date="2017" name="Mol. Ecol.">
        <title>Comparative and population genomic landscape of Phellinus noxius: A hypervariable fungus causing root rot in trees.</title>
        <authorList>
            <person name="Chung C.L."/>
            <person name="Lee T.J."/>
            <person name="Akiba M."/>
            <person name="Lee H.H."/>
            <person name="Kuo T.H."/>
            <person name="Liu D."/>
            <person name="Ke H.M."/>
            <person name="Yokoi T."/>
            <person name="Roa M.B."/>
            <person name="Lu M.J."/>
            <person name="Chang Y.Y."/>
            <person name="Ann P.J."/>
            <person name="Tsai J.N."/>
            <person name="Chen C.Y."/>
            <person name="Tzean S.S."/>
            <person name="Ota Y."/>
            <person name="Hattori T."/>
            <person name="Sahashi N."/>
            <person name="Liou R.F."/>
            <person name="Kikuchi T."/>
            <person name="Tsai I.J."/>
        </authorList>
    </citation>
    <scope>NUCLEOTIDE SEQUENCE [LARGE SCALE GENOMIC DNA]</scope>
    <source>
        <strain evidence="2 3">FFPRI411160</strain>
    </source>
</reference>
<evidence type="ECO:0008006" key="4">
    <source>
        <dbReference type="Google" id="ProtNLM"/>
    </source>
</evidence>
<keyword evidence="3" id="KW-1185">Reference proteome</keyword>
<feature type="region of interest" description="Disordered" evidence="1">
    <location>
        <begin position="1"/>
        <end position="126"/>
    </location>
</feature>
<feature type="compositionally biased region" description="Polar residues" evidence="1">
    <location>
        <begin position="167"/>
        <end position="191"/>
    </location>
</feature>
<dbReference type="InParanoid" id="A0A286U920"/>
<proteinExistence type="predicted"/>